<keyword evidence="2 6" id="KW-0808">Transferase</keyword>
<dbReference type="GO" id="GO:0005829">
    <property type="term" value="C:cytosol"/>
    <property type="evidence" value="ECO:0007669"/>
    <property type="project" value="TreeGrafter"/>
</dbReference>
<dbReference type="InterPro" id="IPR017583">
    <property type="entry name" value="Tagatose/fructose_Pkinase"/>
</dbReference>
<dbReference type="EMBL" id="JACBYQ010000001">
    <property type="protein sequence ID" value="NYE94950.1"/>
    <property type="molecule type" value="Genomic_DNA"/>
</dbReference>
<dbReference type="Gene3D" id="3.40.1190.20">
    <property type="match status" value="1"/>
</dbReference>
<dbReference type="Pfam" id="PF00294">
    <property type="entry name" value="PfkB"/>
    <property type="match status" value="1"/>
</dbReference>
<sequence>MILTITPNPAIDLTYRVAGLQPGGSHRVDAPLSRAGGKGINVARVLAAQGVESRIIATVGGESGRELEQELAAAELPRRLIRVQAATRRSIALVDELGGQTSIFNERGLALEIAEWQALAEAIADELQDAELVVASGSLPTGAPADFYPGVVALAKQAGVPAIIDTSGAGLLSAASAGAALLKPNREELLEATGEHELAAGARVLLRLGARRVLVSDGERGMLAFAAGTEGHLSARLPEALAGNPTGAGDAAVAGAAVVLASGEQSLEPLLRRAAAWGSAAVLMPAAGEISERWRELESTLILEEHFSCH</sequence>
<dbReference type="PROSITE" id="PS00584">
    <property type="entry name" value="PFKB_KINASES_2"/>
    <property type="match status" value="1"/>
</dbReference>
<dbReference type="GO" id="GO:0008443">
    <property type="term" value="F:phosphofructokinase activity"/>
    <property type="evidence" value="ECO:0007669"/>
    <property type="project" value="TreeGrafter"/>
</dbReference>
<name>A0A7Y9LSV7_9MICC</name>
<evidence type="ECO:0000256" key="3">
    <source>
        <dbReference type="ARBA" id="ARBA00022741"/>
    </source>
</evidence>
<dbReference type="GO" id="GO:0005524">
    <property type="term" value="F:ATP binding"/>
    <property type="evidence" value="ECO:0007669"/>
    <property type="project" value="UniProtKB-KW"/>
</dbReference>
<dbReference type="PIRSF" id="PIRSF000535">
    <property type="entry name" value="1PFK/6PFK/LacC"/>
    <property type="match status" value="1"/>
</dbReference>
<organism evidence="8 9">
    <name type="scientific">Psychromicrobium silvestre</name>
    <dbReference type="NCBI Taxonomy" id="1645614"/>
    <lineage>
        <taxon>Bacteria</taxon>
        <taxon>Bacillati</taxon>
        <taxon>Actinomycetota</taxon>
        <taxon>Actinomycetes</taxon>
        <taxon>Micrococcales</taxon>
        <taxon>Micrococcaceae</taxon>
        <taxon>Psychromicrobium</taxon>
    </lineage>
</organism>
<accession>A0A7Y9LSV7</accession>
<evidence type="ECO:0000313" key="9">
    <source>
        <dbReference type="Proteomes" id="UP000521748"/>
    </source>
</evidence>
<evidence type="ECO:0000313" key="8">
    <source>
        <dbReference type="EMBL" id="NYE94950.1"/>
    </source>
</evidence>
<gene>
    <name evidence="8" type="ORF">FHU41_001171</name>
</gene>
<keyword evidence="9" id="KW-1185">Reference proteome</keyword>
<comment type="caution">
    <text evidence="8">The sequence shown here is derived from an EMBL/GenBank/DDBJ whole genome shotgun (WGS) entry which is preliminary data.</text>
</comment>
<reference evidence="8 9" key="1">
    <citation type="submission" date="2020-07" db="EMBL/GenBank/DDBJ databases">
        <title>Sequencing the genomes of 1000 actinobacteria strains.</title>
        <authorList>
            <person name="Klenk H.-P."/>
        </authorList>
    </citation>
    <scope>NUCLEOTIDE SEQUENCE [LARGE SCALE GENOMIC DNA]</scope>
    <source>
        <strain evidence="8 9">DSM 102047</strain>
    </source>
</reference>
<dbReference type="Proteomes" id="UP000521748">
    <property type="component" value="Unassembled WGS sequence"/>
</dbReference>
<evidence type="ECO:0000256" key="5">
    <source>
        <dbReference type="ARBA" id="ARBA00022840"/>
    </source>
</evidence>
<evidence type="ECO:0000259" key="7">
    <source>
        <dbReference type="Pfam" id="PF00294"/>
    </source>
</evidence>
<keyword evidence="3" id="KW-0547">Nucleotide-binding</keyword>
<keyword evidence="4" id="KW-0418">Kinase</keyword>
<comment type="similarity">
    <text evidence="1">Belongs to the carbohydrate kinase PfkB family.</text>
</comment>
<dbReference type="PANTHER" id="PTHR46566:SF5">
    <property type="entry name" value="1-PHOSPHOFRUCTOKINASE"/>
    <property type="match status" value="1"/>
</dbReference>
<dbReference type="PANTHER" id="PTHR46566">
    <property type="entry name" value="1-PHOSPHOFRUCTOKINASE-RELATED"/>
    <property type="match status" value="1"/>
</dbReference>
<dbReference type="InterPro" id="IPR002173">
    <property type="entry name" value="Carboh/pur_kinase_PfkB_CS"/>
</dbReference>
<proteinExistence type="inferred from homology"/>
<dbReference type="NCBIfam" id="TIGR03168">
    <property type="entry name" value="1-PFK"/>
    <property type="match status" value="1"/>
</dbReference>
<evidence type="ECO:0000256" key="2">
    <source>
        <dbReference type="ARBA" id="ARBA00022679"/>
    </source>
</evidence>
<evidence type="ECO:0000256" key="4">
    <source>
        <dbReference type="ARBA" id="ARBA00022777"/>
    </source>
</evidence>
<evidence type="ECO:0000256" key="6">
    <source>
        <dbReference type="PIRNR" id="PIRNR000535"/>
    </source>
</evidence>
<keyword evidence="5" id="KW-0067">ATP-binding</keyword>
<feature type="domain" description="Carbohydrate kinase PfkB" evidence="7">
    <location>
        <begin position="11"/>
        <end position="289"/>
    </location>
</feature>
<protein>
    <recommendedName>
        <fullName evidence="7">Carbohydrate kinase PfkB domain-containing protein</fullName>
    </recommendedName>
</protein>
<dbReference type="AlphaFoldDB" id="A0A7Y9LSV7"/>
<dbReference type="InterPro" id="IPR011611">
    <property type="entry name" value="PfkB_dom"/>
</dbReference>
<dbReference type="RefSeq" id="WP_179388657.1">
    <property type="nucleotide sequence ID" value="NZ_JACBYQ010000001.1"/>
</dbReference>
<evidence type="ECO:0000256" key="1">
    <source>
        <dbReference type="ARBA" id="ARBA00010688"/>
    </source>
</evidence>
<dbReference type="PROSITE" id="PS00583">
    <property type="entry name" value="PFKB_KINASES_1"/>
    <property type="match status" value="1"/>
</dbReference>
<dbReference type="InterPro" id="IPR029056">
    <property type="entry name" value="Ribokinase-like"/>
</dbReference>
<dbReference type="SUPFAM" id="SSF53613">
    <property type="entry name" value="Ribokinase-like"/>
    <property type="match status" value="1"/>
</dbReference>